<feature type="domain" description="Glycosyltransferase 2-like" evidence="1">
    <location>
        <begin position="10"/>
        <end position="165"/>
    </location>
</feature>
<evidence type="ECO:0000313" key="2">
    <source>
        <dbReference type="EMBL" id="QET02605.1"/>
    </source>
</evidence>
<accession>A0A5P2H523</accession>
<dbReference type="AlphaFoldDB" id="A0A5P2H523"/>
<evidence type="ECO:0000313" key="3">
    <source>
        <dbReference type="Proteomes" id="UP000322822"/>
    </source>
</evidence>
<dbReference type="RefSeq" id="WP_150372636.1">
    <property type="nucleotide sequence ID" value="NZ_CP044065.1"/>
</dbReference>
<dbReference type="Gene3D" id="3.90.550.10">
    <property type="entry name" value="Spore Coat Polysaccharide Biosynthesis Protein SpsA, Chain A"/>
    <property type="match status" value="1"/>
</dbReference>
<gene>
    <name evidence="2" type="ORF">FOB72_11520</name>
</gene>
<evidence type="ECO:0000259" key="1">
    <source>
        <dbReference type="Pfam" id="PF00535"/>
    </source>
</evidence>
<sequence length="311" mass="35277">MTTSAQPLVTIVTPTFNQAQYVAETIESVLTQTYPNIEYIVLDDGSTDDTKRVLEPYKDRAHIESQANMGQARTLNKGWAAARGTYLAYLSSDDILYPDAIARLVQALEDDPTRVCAFPDCDLIDQTSSVIKRNVCRPFDLADLVIRQECYIGPGAVFRRDAFEQAGGWKPELRLAPDREFWIRLARYGSFHFVPETLAGYRMHPRSISYSDVSEQTSMEYLHVLDSYFATPDVPAEIAARKDEAYGHALFVLARNAFRSGRLSRGNHFYRQACERHPPLRAAGYKLRLVRNVVSKPARIALYRIRTLMKG</sequence>
<name>A0A5P2H523_9BURK</name>
<dbReference type="OrthoDB" id="276604at2"/>
<reference evidence="2 3" key="1">
    <citation type="submission" date="2019-09" db="EMBL/GenBank/DDBJ databases">
        <title>FDA dAtabase for Regulatory Grade micrObial Sequences (FDA-ARGOS): Supporting development and validation of Infectious Disease Dx tests.</title>
        <authorList>
            <person name="Sciortino C."/>
            <person name="Tallon L."/>
            <person name="Sadzewicz L."/>
            <person name="Vavikolanu K."/>
            <person name="Mehta A."/>
            <person name="Aluvathingal J."/>
            <person name="Nadendla S."/>
            <person name="Nandy P."/>
            <person name="Geyer C."/>
            <person name="Yan Y."/>
            <person name="Sichtig H."/>
        </authorList>
    </citation>
    <scope>NUCLEOTIDE SEQUENCE [LARGE SCALE GENOMIC DNA]</scope>
    <source>
        <strain evidence="2 3">FDAARGOS_664</strain>
    </source>
</reference>
<dbReference type="InterPro" id="IPR001173">
    <property type="entry name" value="Glyco_trans_2-like"/>
</dbReference>
<proteinExistence type="predicted"/>
<organism evidence="2 3">
    <name type="scientific">Cupriavidus pauculus</name>
    <dbReference type="NCBI Taxonomy" id="82633"/>
    <lineage>
        <taxon>Bacteria</taxon>
        <taxon>Pseudomonadati</taxon>
        <taxon>Pseudomonadota</taxon>
        <taxon>Betaproteobacteria</taxon>
        <taxon>Burkholderiales</taxon>
        <taxon>Burkholderiaceae</taxon>
        <taxon>Cupriavidus</taxon>
    </lineage>
</organism>
<dbReference type="InterPro" id="IPR050834">
    <property type="entry name" value="Glycosyltransf_2"/>
</dbReference>
<protein>
    <submittedName>
        <fullName evidence="2">Glycosyltransferase</fullName>
    </submittedName>
</protein>
<dbReference type="PANTHER" id="PTHR43685:SF11">
    <property type="entry name" value="GLYCOSYLTRANSFERASE TAGX-RELATED"/>
    <property type="match status" value="1"/>
</dbReference>
<dbReference type="InterPro" id="IPR029044">
    <property type="entry name" value="Nucleotide-diphossugar_trans"/>
</dbReference>
<keyword evidence="2" id="KW-0808">Transferase</keyword>
<dbReference type="EMBL" id="CP044065">
    <property type="protein sequence ID" value="QET02605.1"/>
    <property type="molecule type" value="Genomic_DNA"/>
</dbReference>
<dbReference type="SUPFAM" id="SSF53448">
    <property type="entry name" value="Nucleotide-diphospho-sugar transferases"/>
    <property type="match status" value="1"/>
</dbReference>
<dbReference type="PANTHER" id="PTHR43685">
    <property type="entry name" value="GLYCOSYLTRANSFERASE"/>
    <property type="match status" value="1"/>
</dbReference>
<dbReference type="GO" id="GO:0016740">
    <property type="term" value="F:transferase activity"/>
    <property type="evidence" value="ECO:0007669"/>
    <property type="project" value="UniProtKB-KW"/>
</dbReference>
<dbReference type="Proteomes" id="UP000322822">
    <property type="component" value="Chromosome 1"/>
</dbReference>
<dbReference type="Pfam" id="PF00535">
    <property type="entry name" value="Glycos_transf_2"/>
    <property type="match status" value="1"/>
</dbReference>